<reference evidence="1 2" key="1">
    <citation type="journal article" date="2015" name="MBio">
        <title>Genome-Resolved Metagenomic Analysis Reveals Roles for Candidate Phyla and Other Microbial Community Members in Biogeochemical Transformations in Oil Reservoirs.</title>
        <authorList>
            <person name="Hu P."/>
            <person name="Tom L."/>
            <person name="Singh A."/>
            <person name="Thomas B.C."/>
            <person name="Baker B.J."/>
            <person name="Piceno Y.M."/>
            <person name="Andersen G.L."/>
            <person name="Banfield J.F."/>
        </authorList>
    </citation>
    <scope>NUCLEOTIDE SEQUENCE [LARGE SCALE GENOMIC DNA]</scope>
    <source>
        <strain evidence="1">46_16</strain>
    </source>
</reference>
<gene>
    <name evidence="1" type="ORF">XD73_0920</name>
</gene>
<evidence type="ECO:0000313" key="1">
    <source>
        <dbReference type="EMBL" id="KUK46203.1"/>
    </source>
</evidence>
<proteinExistence type="predicted"/>
<name>A0A101FXC0_9CHLR</name>
<sequence length="76" mass="8568">MILYGCMPGQEDGNVSYVVNQGAGVWALEPNRIIEVLHNWLDHPTEREKVAVNCRRLARLDASHLVARHRKSTGCD</sequence>
<dbReference type="PANTHER" id="PTHR43025">
    <property type="entry name" value="MONOGALACTOSYLDIACYLGLYCEROL SYNTHASE"/>
    <property type="match status" value="1"/>
</dbReference>
<accession>A0A101FXC0</accession>
<evidence type="ECO:0000313" key="2">
    <source>
        <dbReference type="Proteomes" id="UP000064249"/>
    </source>
</evidence>
<protein>
    <submittedName>
        <fullName evidence="1">Monogalactosyldiacylglycerol synthase family protein</fullName>
    </submittedName>
</protein>
<dbReference type="Proteomes" id="UP000064249">
    <property type="component" value="Unassembled WGS sequence"/>
</dbReference>
<dbReference type="EMBL" id="LGFU01000056">
    <property type="protein sequence ID" value="KUK46203.1"/>
    <property type="molecule type" value="Genomic_DNA"/>
</dbReference>
<dbReference type="InterPro" id="IPR050519">
    <property type="entry name" value="Glycosyltransf_28_UgtP"/>
</dbReference>
<dbReference type="PANTHER" id="PTHR43025:SF3">
    <property type="entry name" value="MONOGALACTOSYLDIACYLGLYCEROL SYNTHASE 1, CHLOROPLASTIC"/>
    <property type="match status" value="1"/>
</dbReference>
<dbReference type="AlphaFoldDB" id="A0A101FXC0"/>
<comment type="caution">
    <text evidence="1">The sequence shown here is derived from an EMBL/GenBank/DDBJ whole genome shotgun (WGS) entry which is preliminary data.</text>
</comment>
<organism evidence="1 2">
    <name type="scientific">Anaerolinea thermophila</name>
    <dbReference type="NCBI Taxonomy" id="167964"/>
    <lineage>
        <taxon>Bacteria</taxon>
        <taxon>Bacillati</taxon>
        <taxon>Chloroflexota</taxon>
        <taxon>Anaerolineae</taxon>
        <taxon>Anaerolineales</taxon>
        <taxon>Anaerolineaceae</taxon>
        <taxon>Anaerolinea</taxon>
    </lineage>
</organism>